<evidence type="ECO:0000313" key="2">
    <source>
        <dbReference type="EMBL" id="GLD57679.1"/>
    </source>
</evidence>
<feature type="region of interest" description="Disordered" evidence="1">
    <location>
        <begin position="125"/>
        <end position="163"/>
    </location>
</feature>
<accession>A0AAD3MQP3</accession>
<evidence type="ECO:0000313" key="3">
    <source>
        <dbReference type="Proteomes" id="UP001279410"/>
    </source>
</evidence>
<dbReference type="Proteomes" id="UP001279410">
    <property type="component" value="Unassembled WGS sequence"/>
</dbReference>
<organism evidence="2 3">
    <name type="scientific">Lates japonicus</name>
    <name type="common">Japanese lates</name>
    <dbReference type="NCBI Taxonomy" id="270547"/>
    <lineage>
        <taxon>Eukaryota</taxon>
        <taxon>Metazoa</taxon>
        <taxon>Chordata</taxon>
        <taxon>Craniata</taxon>
        <taxon>Vertebrata</taxon>
        <taxon>Euteleostomi</taxon>
        <taxon>Actinopterygii</taxon>
        <taxon>Neopterygii</taxon>
        <taxon>Teleostei</taxon>
        <taxon>Neoteleostei</taxon>
        <taxon>Acanthomorphata</taxon>
        <taxon>Carangaria</taxon>
        <taxon>Carangaria incertae sedis</taxon>
        <taxon>Centropomidae</taxon>
        <taxon>Lates</taxon>
    </lineage>
</organism>
<name>A0AAD3MQP3_LATJO</name>
<dbReference type="EMBL" id="BRZM01000030">
    <property type="protein sequence ID" value="GLD57679.1"/>
    <property type="molecule type" value="Genomic_DNA"/>
</dbReference>
<evidence type="ECO:0000256" key="1">
    <source>
        <dbReference type="SAM" id="MobiDB-lite"/>
    </source>
</evidence>
<dbReference type="AlphaFoldDB" id="A0AAD3MQP3"/>
<proteinExistence type="predicted"/>
<reference evidence="2" key="1">
    <citation type="submission" date="2022-08" db="EMBL/GenBank/DDBJ databases">
        <title>Genome sequencing of akame (Lates japonicus).</title>
        <authorList>
            <person name="Hashiguchi Y."/>
            <person name="Takahashi H."/>
        </authorList>
    </citation>
    <scope>NUCLEOTIDE SEQUENCE</scope>
    <source>
        <strain evidence="2">Kochi</strain>
    </source>
</reference>
<comment type="caution">
    <text evidence="2">The sequence shown here is derived from an EMBL/GenBank/DDBJ whole genome shotgun (WGS) entry which is preliminary data.</text>
</comment>
<protein>
    <submittedName>
        <fullName evidence="2">Growth/differentiation factor 10-like protein</fullName>
    </submittedName>
</protein>
<keyword evidence="3" id="KW-1185">Reference proteome</keyword>
<gene>
    <name evidence="2" type="ORF">AKAME5_000987900</name>
</gene>
<sequence length="163" mass="17618">MVTAAIEIRGLAATTQGSFSRPRCFVLTKKQHNLEVVNKVKPSTSTGLPLECEIDWSAWCCEPFLLAKKDMQSRLAFKMQLFQKPEIWISGGKPLRGPESSSLPRLVIGPTVCSGMINEQVLMSGSDSPVAQGQADIHGGGTDSREAEQEATTLRQSVSSLGI</sequence>
<feature type="compositionally biased region" description="Polar residues" evidence="1">
    <location>
        <begin position="150"/>
        <end position="163"/>
    </location>
</feature>